<protein>
    <recommendedName>
        <fullName evidence="4">Lipoprotein</fullName>
    </recommendedName>
</protein>
<dbReference type="PROSITE" id="PS51257">
    <property type="entry name" value="PROKAR_LIPOPROTEIN"/>
    <property type="match status" value="1"/>
</dbReference>
<name>A0A158EVL8_CABSO</name>
<feature type="signal peptide" evidence="1">
    <location>
        <begin position="1"/>
        <end position="23"/>
    </location>
</feature>
<sequence>MKYRSFYTVVAAALLAGTAGCTAAYQNAQLCKAKMVETYPASSPKLTYEIPRVSYRGTRVVVEGTYTMKVAPAAATPIKTTKSAVPAAVECTFAGDQLRTFQWLTPASLAQKYPLQPDQADAQ</sequence>
<feature type="chain" id="PRO_5007810146" description="Lipoprotein" evidence="1">
    <location>
        <begin position="24"/>
        <end position="123"/>
    </location>
</feature>
<evidence type="ECO:0000313" key="3">
    <source>
        <dbReference type="Proteomes" id="UP000054893"/>
    </source>
</evidence>
<keyword evidence="1" id="KW-0732">Signal</keyword>
<evidence type="ECO:0008006" key="4">
    <source>
        <dbReference type="Google" id="ProtNLM"/>
    </source>
</evidence>
<reference evidence="2 3" key="1">
    <citation type="submission" date="2016-01" db="EMBL/GenBank/DDBJ databases">
        <authorList>
            <person name="Oliw E.H."/>
        </authorList>
    </citation>
    <scope>NUCLEOTIDE SEQUENCE [LARGE SCALE GENOMIC DNA]</scope>
    <source>
        <strain evidence="2">LMG 22029</strain>
    </source>
</reference>
<proteinExistence type="predicted"/>
<dbReference type="RefSeq" id="WP_060816938.1">
    <property type="nucleotide sequence ID" value="NZ_FCOC02000001.1"/>
</dbReference>
<evidence type="ECO:0000256" key="1">
    <source>
        <dbReference type="SAM" id="SignalP"/>
    </source>
</evidence>
<accession>A0A158EVL8</accession>
<dbReference type="Proteomes" id="UP000054893">
    <property type="component" value="Unassembled WGS sequence"/>
</dbReference>
<dbReference type="AlphaFoldDB" id="A0A158EVL8"/>
<gene>
    <name evidence="2" type="ORF">AWB64_00412</name>
</gene>
<dbReference type="OrthoDB" id="9114274at2"/>
<evidence type="ECO:0000313" key="2">
    <source>
        <dbReference type="EMBL" id="SAL11574.1"/>
    </source>
</evidence>
<dbReference type="EMBL" id="FCOC02000001">
    <property type="protein sequence ID" value="SAL11574.1"/>
    <property type="molecule type" value="Genomic_DNA"/>
</dbReference>
<organism evidence="2 3">
    <name type="scientific">Caballeronia sordidicola</name>
    <name type="common">Burkholderia sordidicola</name>
    <dbReference type="NCBI Taxonomy" id="196367"/>
    <lineage>
        <taxon>Bacteria</taxon>
        <taxon>Pseudomonadati</taxon>
        <taxon>Pseudomonadota</taxon>
        <taxon>Betaproteobacteria</taxon>
        <taxon>Burkholderiales</taxon>
        <taxon>Burkholderiaceae</taxon>
        <taxon>Caballeronia</taxon>
    </lineage>
</organism>